<dbReference type="Gene3D" id="3.40.630.30">
    <property type="match status" value="1"/>
</dbReference>
<dbReference type="AlphaFoldDB" id="A0A9W6UIP5"/>
<feature type="domain" description="N-acetyltransferase" evidence="3">
    <location>
        <begin position="4"/>
        <end position="153"/>
    </location>
</feature>
<dbReference type="CDD" id="cd04301">
    <property type="entry name" value="NAT_SF"/>
    <property type="match status" value="1"/>
</dbReference>
<dbReference type="PROSITE" id="PS51186">
    <property type="entry name" value="GNAT"/>
    <property type="match status" value="1"/>
</dbReference>
<accession>A0A9W6UIP5</accession>
<evidence type="ECO:0000313" key="5">
    <source>
        <dbReference type="Proteomes" id="UP001165092"/>
    </source>
</evidence>
<comment type="caution">
    <text evidence="4">The sequence shown here is derived from an EMBL/GenBank/DDBJ whole genome shotgun (WGS) entry which is preliminary data.</text>
</comment>
<dbReference type="GO" id="GO:0016747">
    <property type="term" value="F:acyltransferase activity, transferring groups other than amino-acyl groups"/>
    <property type="evidence" value="ECO:0007669"/>
    <property type="project" value="InterPro"/>
</dbReference>
<dbReference type="Proteomes" id="UP001165092">
    <property type="component" value="Unassembled WGS sequence"/>
</dbReference>
<organism evidence="4 5">
    <name type="scientific">Nocardiopsis ansamitocini</name>
    <dbReference type="NCBI Taxonomy" id="1670832"/>
    <lineage>
        <taxon>Bacteria</taxon>
        <taxon>Bacillati</taxon>
        <taxon>Actinomycetota</taxon>
        <taxon>Actinomycetes</taxon>
        <taxon>Streptosporangiales</taxon>
        <taxon>Nocardiopsidaceae</taxon>
        <taxon>Nocardiopsis</taxon>
    </lineage>
</organism>
<evidence type="ECO:0000256" key="1">
    <source>
        <dbReference type="ARBA" id="ARBA00022679"/>
    </source>
</evidence>
<dbReference type="InterPro" id="IPR016181">
    <property type="entry name" value="Acyl_CoA_acyltransferase"/>
</dbReference>
<dbReference type="PANTHER" id="PTHR43877">
    <property type="entry name" value="AMINOALKYLPHOSPHONATE N-ACETYLTRANSFERASE-RELATED-RELATED"/>
    <property type="match status" value="1"/>
</dbReference>
<evidence type="ECO:0000256" key="2">
    <source>
        <dbReference type="ARBA" id="ARBA00023315"/>
    </source>
</evidence>
<keyword evidence="5" id="KW-1185">Reference proteome</keyword>
<reference evidence="4" key="1">
    <citation type="submission" date="2023-02" db="EMBL/GenBank/DDBJ databases">
        <title>Nocardiopsis ansamitocini NBRC 112285.</title>
        <authorList>
            <person name="Ichikawa N."/>
            <person name="Sato H."/>
            <person name="Tonouchi N."/>
        </authorList>
    </citation>
    <scope>NUCLEOTIDE SEQUENCE</scope>
    <source>
        <strain evidence="4">NBRC 112285</strain>
    </source>
</reference>
<gene>
    <name evidence="4" type="ORF">Nans01_22630</name>
</gene>
<protein>
    <submittedName>
        <fullName evidence="4">N-acetyltransferase</fullName>
    </submittedName>
</protein>
<dbReference type="InterPro" id="IPR000182">
    <property type="entry name" value="GNAT_dom"/>
</dbReference>
<evidence type="ECO:0000259" key="3">
    <source>
        <dbReference type="PROSITE" id="PS51186"/>
    </source>
</evidence>
<proteinExistence type="predicted"/>
<name>A0A9W6UIP5_9ACTN</name>
<keyword evidence="1" id="KW-0808">Transferase</keyword>
<keyword evidence="2" id="KW-0012">Acyltransferase</keyword>
<dbReference type="PANTHER" id="PTHR43877:SF2">
    <property type="entry name" value="AMINOALKYLPHOSPHONATE N-ACETYLTRANSFERASE-RELATED"/>
    <property type="match status" value="1"/>
</dbReference>
<dbReference type="InterPro" id="IPR050832">
    <property type="entry name" value="Bact_Acetyltransf"/>
</dbReference>
<dbReference type="SUPFAM" id="SSF55729">
    <property type="entry name" value="Acyl-CoA N-acyltransferases (Nat)"/>
    <property type="match status" value="1"/>
</dbReference>
<dbReference type="RefSeq" id="WP_285759217.1">
    <property type="nucleotide sequence ID" value="NZ_BSQG01000003.1"/>
</dbReference>
<dbReference type="EMBL" id="BSQG01000003">
    <property type="protein sequence ID" value="GLU47912.1"/>
    <property type="molecule type" value="Genomic_DNA"/>
</dbReference>
<sequence>MNELNIRRAAPRDLPAIVALLADDELGAARENPGELGPYREAFAAIDADSHQILAVAEQDGDVVGTLQLTFLPGLSHRGATRAQIEAVRVLSALRGKGLGSQLVTWAVGEARKRGCLMVQLTSNASRADAHTFYERLGFTPSHIGFKMALGQD</sequence>
<dbReference type="Pfam" id="PF00583">
    <property type="entry name" value="Acetyltransf_1"/>
    <property type="match status" value="1"/>
</dbReference>
<evidence type="ECO:0000313" key="4">
    <source>
        <dbReference type="EMBL" id="GLU47912.1"/>
    </source>
</evidence>